<organism evidence="3 4">
    <name type="scientific">Paenibacillus agri</name>
    <dbReference type="NCBI Taxonomy" id="2744309"/>
    <lineage>
        <taxon>Bacteria</taxon>
        <taxon>Bacillati</taxon>
        <taxon>Bacillota</taxon>
        <taxon>Bacilli</taxon>
        <taxon>Bacillales</taxon>
        <taxon>Paenibacillaceae</taxon>
        <taxon>Paenibacillus</taxon>
    </lineage>
</organism>
<accession>A0A850EVS3</accession>
<dbReference type="RefSeq" id="WP_175374380.1">
    <property type="nucleotide sequence ID" value="NZ_JABWCS010000221.1"/>
</dbReference>
<protein>
    <recommendedName>
        <fullName evidence="5">Transporter</fullName>
    </recommendedName>
</protein>
<feature type="transmembrane region" description="Helical" evidence="2">
    <location>
        <begin position="264"/>
        <end position="286"/>
    </location>
</feature>
<feature type="transmembrane region" description="Helical" evidence="2">
    <location>
        <begin position="12"/>
        <end position="30"/>
    </location>
</feature>
<feature type="transmembrane region" description="Helical" evidence="2">
    <location>
        <begin position="36"/>
        <end position="56"/>
    </location>
</feature>
<feature type="transmembrane region" description="Helical" evidence="2">
    <location>
        <begin position="217"/>
        <end position="236"/>
    </location>
</feature>
<feature type="transmembrane region" description="Helical" evidence="2">
    <location>
        <begin position="183"/>
        <end position="205"/>
    </location>
</feature>
<feature type="transmembrane region" description="Helical" evidence="2">
    <location>
        <begin position="85"/>
        <end position="109"/>
    </location>
</feature>
<feature type="region of interest" description="Disordered" evidence="1">
    <location>
        <begin position="344"/>
        <end position="372"/>
    </location>
</feature>
<feature type="compositionally biased region" description="Basic and acidic residues" evidence="1">
    <location>
        <begin position="349"/>
        <end position="359"/>
    </location>
</feature>
<dbReference type="PANTHER" id="PTHR37814">
    <property type="entry name" value="CONSERVED MEMBRANE PROTEIN"/>
    <property type="match status" value="1"/>
</dbReference>
<dbReference type="PANTHER" id="PTHR37814:SF1">
    <property type="entry name" value="MEMBRANE PROTEIN"/>
    <property type="match status" value="1"/>
</dbReference>
<feature type="transmembrane region" description="Helical" evidence="2">
    <location>
        <begin position="321"/>
        <end position="338"/>
    </location>
</feature>
<feature type="transmembrane region" description="Helical" evidence="2">
    <location>
        <begin position="298"/>
        <end position="315"/>
    </location>
</feature>
<evidence type="ECO:0008006" key="5">
    <source>
        <dbReference type="Google" id="ProtNLM"/>
    </source>
</evidence>
<dbReference type="AlphaFoldDB" id="A0A850EVS3"/>
<proteinExistence type="predicted"/>
<evidence type="ECO:0000256" key="2">
    <source>
        <dbReference type="SAM" id="Phobius"/>
    </source>
</evidence>
<feature type="transmembrane region" description="Helical" evidence="2">
    <location>
        <begin position="144"/>
        <end position="163"/>
    </location>
</feature>
<dbReference type="Proteomes" id="UP000564806">
    <property type="component" value="Unassembled WGS sequence"/>
</dbReference>
<dbReference type="InterPro" id="IPR038728">
    <property type="entry name" value="YkvI-like"/>
</dbReference>
<evidence type="ECO:0000313" key="4">
    <source>
        <dbReference type="Proteomes" id="UP000564806"/>
    </source>
</evidence>
<reference evidence="3" key="1">
    <citation type="submission" date="2020-06" db="EMBL/GenBank/DDBJ databases">
        <title>Paenibacillus sp. nov., isolated from soil.</title>
        <authorList>
            <person name="Seo Y.L."/>
        </authorList>
    </citation>
    <scope>NUCLEOTIDE SEQUENCE [LARGE SCALE GENOMIC DNA]</scope>
    <source>
        <strain evidence="3">JW14</strain>
    </source>
</reference>
<keyword evidence="2" id="KW-1133">Transmembrane helix</keyword>
<keyword evidence="4" id="KW-1185">Reference proteome</keyword>
<feature type="transmembrane region" description="Helical" evidence="2">
    <location>
        <begin position="115"/>
        <end position="132"/>
    </location>
</feature>
<sequence length="372" mass="40940">MKTHLRTLQIAFTYIGTIVGAGFATGQEILRFFTRYGHWALITILCSTILFIWLGTKMMVLARRIRANSYEDFNRHLFGEQTGSIISLFTMVILIGVNSIMLAGAGAIFQEHLGFHYQAGLILTILGSYLLLSRGISGILHMNSTVVPLMLALSLIIVINTMHQPNAEHFLFLQTDSSTFSAWLSPLLYTAFNLGMAQAVLVPLARETEDEKALLRGGILGGAGIGLLLLAAHFAMSSQMPGILQYEIPMGSIAFRLGAVVQTIYLLLIFLEIFSTFVADIYGVTAQLKQRLPLSQDLIIALLMLTCYLFSQFGFSSLLSVFYPIFGGLALVWGFKLIRTPISPPPEGPKPESGRDETSLAKLKPASRITRK</sequence>
<keyword evidence="2" id="KW-0472">Membrane</keyword>
<name>A0A850EVS3_9BACL</name>
<comment type="caution">
    <text evidence="3">The sequence shown here is derived from an EMBL/GenBank/DDBJ whole genome shotgun (WGS) entry which is preliminary data.</text>
</comment>
<evidence type="ECO:0000313" key="3">
    <source>
        <dbReference type="EMBL" id="NUU64010.1"/>
    </source>
</evidence>
<dbReference type="EMBL" id="JABWCS010000221">
    <property type="protein sequence ID" value="NUU64010.1"/>
    <property type="molecule type" value="Genomic_DNA"/>
</dbReference>
<keyword evidence="2" id="KW-0812">Transmembrane</keyword>
<gene>
    <name evidence="3" type="ORF">HPT30_27030</name>
</gene>
<evidence type="ECO:0000256" key="1">
    <source>
        <dbReference type="SAM" id="MobiDB-lite"/>
    </source>
</evidence>